<protein>
    <submittedName>
        <fullName evidence="1">Uncharacterized protein</fullName>
    </submittedName>
</protein>
<organism evidence="1 2">
    <name type="scientific">Nitrospina gracilis (strain 3/211)</name>
    <dbReference type="NCBI Taxonomy" id="1266370"/>
    <lineage>
        <taxon>Bacteria</taxon>
        <taxon>Pseudomonadati</taxon>
        <taxon>Nitrospinota/Tectimicrobiota group</taxon>
        <taxon>Nitrospinota</taxon>
        <taxon>Nitrospinia</taxon>
        <taxon>Nitrospinales</taxon>
        <taxon>Nitrospinaceae</taxon>
        <taxon>Nitrospina</taxon>
    </lineage>
</organism>
<proteinExistence type="predicted"/>
<dbReference type="STRING" id="1266370.NITGR_620028"/>
<dbReference type="InParanoid" id="M1Z0S9"/>
<sequence>MLMFEGEITHIKVPPNKAEYERDLEIWIDETSNEFEITLDLNTFQKNGFQVGDKLTIKIEKQADFDSLARDFFKENQ</sequence>
<dbReference type="AlphaFoldDB" id="M1Z0S9"/>
<keyword evidence="2" id="KW-1185">Reference proteome</keyword>
<dbReference type="EMBL" id="CAQJ01000069">
    <property type="protein sequence ID" value="CCQ91331.1"/>
    <property type="molecule type" value="Genomic_DNA"/>
</dbReference>
<evidence type="ECO:0000313" key="1">
    <source>
        <dbReference type="EMBL" id="CCQ91331.1"/>
    </source>
</evidence>
<dbReference type="RefSeq" id="WP_005009883.1">
    <property type="nucleotide sequence ID" value="NZ_HG422173.1"/>
</dbReference>
<accession>M1Z0S9</accession>
<dbReference type="HOGENOM" id="CLU_2634486_0_0_0"/>
<gene>
    <name evidence="1" type="ORF">NITGR_620028</name>
</gene>
<name>M1Z0S9_NITG3</name>
<reference evidence="1 2" key="1">
    <citation type="journal article" date="2013" name="Front. Microbiol.">
        <title>The genome of Nitrospina gracilis illuminates the metabolism and evolution of the major marine nitrite oxidizer.</title>
        <authorList>
            <person name="Luecker S."/>
            <person name="Nowka B."/>
            <person name="Rattei T."/>
            <person name="Spieck E."/>
            <person name="and Daims H."/>
        </authorList>
    </citation>
    <scope>NUCLEOTIDE SEQUENCE [LARGE SCALE GENOMIC DNA]</scope>
    <source>
        <strain evidence="1 2">3/211</strain>
    </source>
</reference>
<comment type="caution">
    <text evidence="1">The sequence shown here is derived from an EMBL/GenBank/DDBJ whole genome shotgun (WGS) entry which is preliminary data.</text>
</comment>
<dbReference type="Proteomes" id="UP000011704">
    <property type="component" value="Unassembled WGS sequence"/>
</dbReference>
<evidence type="ECO:0000313" key="2">
    <source>
        <dbReference type="Proteomes" id="UP000011704"/>
    </source>
</evidence>